<evidence type="ECO:0000313" key="1">
    <source>
        <dbReference type="EMBL" id="KAI4387542.1"/>
    </source>
</evidence>
<organism evidence="1 2">
    <name type="scientific">Melastoma candidum</name>
    <dbReference type="NCBI Taxonomy" id="119954"/>
    <lineage>
        <taxon>Eukaryota</taxon>
        <taxon>Viridiplantae</taxon>
        <taxon>Streptophyta</taxon>
        <taxon>Embryophyta</taxon>
        <taxon>Tracheophyta</taxon>
        <taxon>Spermatophyta</taxon>
        <taxon>Magnoliopsida</taxon>
        <taxon>eudicotyledons</taxon>
        <taxon>Gunneridae</taxon>
        <taxon>Pentapetalae</taxon>
        <taxon>rosids</taxon>
        <taxon>malvids</taxon>
        <taxon>Myrtales</taxon>
        <taxon>Melastomataceae</taxon>
        <taxon>Melastomatoideae</taxon>
        <taxon>Melastomateae</taxon>
        <taxon>Melastoma</taxon>
    </lineage>
</organism>
<reference evidence="2" key="1">
    <citation type="journal article" date="2023" name="Front. Plant Sci.">
        <title>Chromosomal-level genome assembly of Melastoma candidum provides insights into trichome evolution.</title>
        <authorList>
            <person name="Zhong Y."/>
            <person name="Wu W."/>
            <person name="Sun C."/>
            <person name="Zou P."/>
            <person name="Liu Y."/>
            <person name="Dai S."/>
            <person name="Zhou R."/>
        </authorList>
    </citation>
    <scope>NUCLEOTIDE SEQUENCE [LARGE SCALE GENOMIC DNA]</scope>
</reference>
<dbReference type="EMBL" id="CM042881">
    <property type="protein sequence ID" value="KAI4387542.1"/>
    <property type="molecule type" value="Genomic_DNA"/>
</dbReference>
<protein>
    <submittedName>
        <fullName evidence="1">Uncharacterized protein</fullName>
    </submittedName>
</protein>
<sequence>MPSERLTSPHVLSIVAANLNHNHELVPGALSCFMRERRSVTDEDMAVVKRMLSVGFRQCEIMRLLVYASGGHDRVGFLLKDLNNRKVRDEGADNCGWFETGYAYLLSRHGCDEGIHWLTYCQGHFWAELRSTQRCERMHAFMKGYLKTTHKVHEFLHHYERAVTDLRHKESMEDYNSAVQAYELRTMLRSLEAHASRIYTLTSFRKVQLQMQRADATTK</sequence>
<gene>
    <name evidence="1" type="ORF">MLD38_005368</name>
</gene>
<name>A0ACB9S9W2_9MYRT</name>
<dbReference type="Proteomes" id="UP001057402">
    <property type="component" value="Chromosome 2"/>
</dbReference>
<evidence type="ECO:0000313" key="2">
    <source>
        <dbReference type="Proteomes" id="UP001057402"/>
    </source>
</evidence>
<keyword evidence="2" id="KW-1185">Reference proteome</keyword>
<accession>A0ACB9S9W2</accession>
<comment type="caution">
    <text evidence="1">The sequence shown here is derived from an EMBL/GenBank/DDBJ whole genome shotgun (WGS) entry which is preliminary data.</text>
</comment>
<proteinExistence type="predicted"/>